<protein>
    <submittedName>
        <fullName evidence="1">Uncharacterized protein</fullName>
    </submittedName>
</protein>
<accession>A0A1L5FBR7</accession>
<dbReference type="EMBL" id="CP018335">
    <property type="protein sequence ID" value="APM40449.1"/>
    <property type="molecule type" value="Genomic_DNA"/>
</dbReference>
<dbReference type="Proteomes" id="UP000184604">
    <property type="component" value="Chromosome"/>
</dbReference>
<evidence type="ECO:0000313" key="2">
    <source>
        <dbReference type="Proteomes" id="UP000184604"/>
    </source>
</evidence>
<dbReference type="OrthoDB" id="1706403at2"/>
<name>A0A1L5FBR7_CLOKL</name>
<proteinExistence type="predicted"/>
<dbReference type="RefSeq" id="WP_073540044.1">
    <property type="nucleotide sequence ID" value="NZ_CP018335.1"/>
</dbReference>
<evidence type="ECO:0000313" key="1">
    <source>
        <dbReference type="EMBL" id="APM40449.1"/>
    </source>
</evidence>
<organism evidence="1 2">
    <name type="scientific">Clostridium kluyveri</name>
    <dbReference type="NCBI Taxonomy" id="1534"/>
    <lineage>
        <taxon>Bacteria</taxon>
        <taxon>Bacillati</taxon>
        <taxon>Bacillota</taxon>
        <taxon>Clostridia</taxon>
        <taxon>Eubacteriales</taxon>
        <taxon>Clostridiaceae</taxon>
        <taxon>Clostridium</taxon>
    </lineage>
</organism>
<reference evidence="1 2" key="1">
    <citation type="submission" date="2016-12" db="EMBL/GenBank/DDBJ databases">
        <title>Complete genome sequence of Clostridium kluyveri JZZ isolated from the pit mud of a Chinese flavor liquor-making factory.</title>
        <authorList>
            <person name="Wang Y."/>
        </authorList>
    </citation>
    <scope>NUCLEOTIDE SEQUENCE [LARGE SCALE GENOMIC DNA]</scope>
    <source>
        <strain evidence="1 2">JZZ</strain>
    </source>
</reference>
<sequence>MKSVKIIGSSCKFTTHLMNLFDKISVSYNIFINDGDTKKVEYVILNSIDQEFKILNSEYCFVNMDLINGQKSNVDICGYIITYGLGSKNTVTISSLNYNSGFVYCLQRDIMCRGKVVEAQEIPVNIALKDIEELYASMIAITMGLMESSCNKALFKNRILNV</sequence>
<gene>
    <name evidence="1" type="ORF">BS101_17770</name>
</gene>
<dbReference type="AlphaFoldDB" id="A0A1L5FBR7"/>